<evidence type="ECO:0000313" key="4">
    <source>
        <dbReference type="Proteomes" id="UP001313282"/>
    </source>
</evidence>
<proteinExistence type="predicted"/>
<protein>
    <recommendedName>
        <fullName evidence="2">DUF6697 domain-containing protein</fullName>
    </recommendedName>
</protein>
<dbReference type="Pfam" id="PF20411">
    <property type="entry name" value="DUF6697"/>
    <property type="match status" value="1"/>
</dbReference>
<sequence length="894" mass="100410">MGSSWRPSDGPLTPASQPDFDLYGRYAPHISYRLDTRRPLQTSAQIHEHPEEPRSLPSPICTTSRVADCYRPGESLFRSTPPSSPGYPSHWHPQYDQDSNRGGASPLPFGSEDGQVRDGEGGQDAETVNGAQNTPPKSPVKFEVPRRIEASPVKNWNILQKDGNQREPSRTKVPDTTPPANIHIKLEHEPPAMPSKPIRPIPTGPAADRNFKSPYTNEKERNRMKGRKQFSNQGSERPLAPIDFGSRGTYPNNVMVVRPRFPRPQAQKRLQSPEADFEMKDAPLLGPFDISELLKDQPTRSKEVRDTGCQNGLSSHSLSYPVMKKEEGYGKPWGKDLDMDVRDRGTSACVVSVTSPKSRPERLPSVTSPTVATIADLDIEILVSRIVDELKDKLVDIKVEKPEALTKKEKTERPSDGLRKEGQRLDVRRPPDREPKVAKRQLTNGSLPPTARRKLEKRTSRPRTESSDESEDEGAFQRGRGRVSATPTTSKSQKSRKTQSPDHNGRYGGSEKEREREYNLKTETLANPRSKKRKRVESPVTESRSKARPSPVAFSTTEPQPLLKRRVRDRSQETPLKHMERLSIGGSVLGSSKKPAGTPNATRLSSHRAITGSVTPRPGQSGPLPDTFWFQRYYNDLTSRTDKPSILAQNKRCFKRSTLSHYLGGNPRLTVSAISPSARISQIHRVNCVVAIKKEFVPIKTSPGEVIVVSSPHDFAKQLPSDTTSFPVFLERTTAQWEYMGTYKFDRCKLFSNKEAKNLQDKTLIDFWLSRMFETRHQAEEGRDIVQKININRVNSGLKKEDRETKPAAPTLCDTSVKSLAAQLVPTILKSRREVRKLTLRQVEEYFQNGTLRLNWNFLKPVGYDNVLYQKLSTAALPPGKADANYGPWASLRG</sequence>
<feature type="domain" description="DUF6697" evidence="2">
    <location>
        <begin position="654"/>
        <end position="874"/>
    </location>
</feature>
<feature type="compositionally biased region" description="Basic and acidic residues" evidence="1">
    <location>
        <begin position="163"/>
        <end position="173"/>
    </location>
</feature>
<feature type="compositionally biased region" description="Basic and acidic residues" evidence="1">
    <location>
        <begin position="457"/>
        <end position="466"/>
    </location>
</feature>
<comment type="caution">
    <text evidence="3">The sequence shown here is derived from an EMBL/GenBank/DDBJ whole genome shotgun (WGS) entry which is preliminary data.</text>
</comment>
<feature type="compositionally biased region" description="Basic and acidic residues" evidence="1">
    <location>
        <begin position="406"/>
        <end position="437"/>
    </location>
</feature>
<feature type="region of interest" description="Disordered" evidence="1">
    <location>
        <begin position="406"/>
        <end position="622"/>
    </location>
</feature>
<evidence type="ECO:0000313" key="3">
    <source>
        <dbReference type="EMBL" id="KAK6348487.1"/>
    </source>
</evidence>
<feature type="region of interest" description="Disordered" evidence="1">
    <location>
        <begin position="1"/>
        <end position="144"/>
    </location>
</feature>
<dbReference type="InterPro" id="IPR046520">
    <property type="entry name" value="DUF6697"/>
</dbReference>
<name>A0AAN8N0E4_9PEZI</name>
<organism evidence="3 4">
    <name type="scientific">Orbilia javanica</name>
    <dbReference type="NCBI Taxonomy" id="47235"/>
    <lineage>
        <taxon>Eukaryota</taxon>
        <taxon>Fungi</taxon>
        <taxon>Dikarya</taxon>
        <taxon>Ascomycota</taxon>
        <taxon>Pezizomycotina</taxon>
        <taxon>Orbiliomycetes</taxon>
        <taxon>Orbiliales</taxon>
        <taxon>Orbiliaceae</taxon>
        <taxon>Orbilia</taxon>
    </lineage>
</organism>
<dbReference type="Proteomes" id="UP001313282">
    <property type="component" value="Unassembled WGS sequence"/>
</dbReference>
<accession>A0AAN8N0E4</accession>
<feature type="compositionally biased region" description="Basic and acidic residues" evidence="1">
    <location>
        <begin position="499"/>
        <end position="520"/>
    </location>
</feature>
<reference evidence="3 4" key="1">
    <citation type="submission" date="2019-10" db="EMBL/GenBank/DDBJ databases">
        <authorList>
            <person name="Palmer J.M."/>
        </authorList>
    </citation>
    <scope>NUCLEOTIDE SEQUENCE [LARGE SCALE GENOMIC DNA]</scope>
    <source>
        <strain evidence="3 4">TWF718</strain>
    </source>
</reference>
<keyword evidence="4" id="KW-1185">Reference proteome</keyword>
<dbReference type="EMBL" id="JAVHNR010000003">
    <property type="protein sequence ID" value="KAK6348487.1"/>
    <property type="molecule type" value="Genomic_DNA"/>
</dbReference>
<evidence type="ECO:0000259" key="2">
    <source>
        <dbReference type="Pfam" id="PF20411"/>
    </source>
</evidence>
<feature type="compositionally biased region" description="Pro residues" evidence="1">
    <location>
        <begin position="191"/>
        <end position="203"/>
    </location>
</feature>
<gene>
    <name evidence="3" type="ORF">TWF718_006278</name>
</gene>
<feature type="compositionally biased region" description="Basic and acidic residues" evidence="1">
    <location>
        <begin position="569"/>
        <end position="581"/>
    </location>
</feature>
<feature type="region of interest" description="Disordered" evidence="1">
    <location>
        <begin position="157"/>
        <end position="246"/>
    </location>
</feature>
<evidence type="ECO:0000256" key="1">
    <source>
        <dbReference type="SAM" id="MobiDB-lite"/>
    </source>
</evidence>
<dbReference type="AlphaFoldDB" id="A0AAN8N0E4"/>